<accession>A0ACC0B5N1</accession>
<dbReference type="Proteomes" id="UP001060085">
    <property type="component" value="Linkage Group LG04"/>
</dbReference>
<sequence>MATCENCQLFVHDGRHNHAIGVYTHGHAQAAKLTEAQLIQTVGCSVNAHKIYNVVAKIKKNRMQGRNTIEEIKHLYFSNAMSTENQQDEKRLMPVIDDVFSKAHHMLCRSHLPVKKIWLEISRAAEIIDDPRNKYGHYIRTSHGLPCSCESITRLDHILPIQLVDIEAFWKTLEIVGCHPSARQYDMDSKMCSLTDLLHQIST</sequence>
<protein>
    <submittedName>
        <fullName evidence="1">Uncharacterized protein</fullName>
    </submittedName>
</protein>
<reference evidence="2" key="1">
    <citation type="journal article" date="2023" name="Nat. Plants">
        <title>Single-cell RNA sequencing provides a high-resolution roadmap for understanding the multicellular compartmentation of specialized metabolism.</title>
        <authorList>
            <person name="Sun S."/>
            <person name="Shen X."/>
            <person name="Li Y."/>
            <person name="Li Y."/>
            <person name="Wang S."/>
            <person name="Li R."/>
            <person name="Zhang H."/>
            <person name="Shen G."/>
            <person name="Guo B."/>
            <person name="Wei J."/>
            <person name="Xu J."/>
            <person name="St-Pierre B."/>
            <person name="Chen S."/>
            <person name="Sun C."/>
        </authorList>
    </citation>
    <scope>NUCLEOTIDE SEQUENCE [LARGE SCALE GENOMIC DNA]</scope>
</reference>
<keyword evidence="2" id="KW-1185">Reference proteome</keyword>
<name>A0ACC0B5N1_CATRO</name>
<organism evidence="1 2">
    <name type="scientific">Catharanthus roseus</name>
    <name type="common">Madagascar periwinkle</name>
    <name type="synonym">Vinca rosea</name>
    <dbReference type="NCBI Taxonomy" id="4058"/>
    <lineage>
        <taxon>Eukaryota</taxon>
        <taxon>Viridiplantae</taxon>
        <taxon>Streptophyta</taxon>
        <taxon>Embryophyta</taxon>
        <taxon>Tracheophyta</taxon>
        <taxon>Spermatophyta</taxon>
        <taxon>Magnoliopsida</taxon>
        <taxon>eudicotyledons</taxon>
        <taxon>Gunneridae</taxon>
        <taxon>Pentapetalae</taxon>
        <taxon>asterids</taxon>
        <taxon>lamiids</taxon>
        <taxon>Gentianales</taxon>
        <taxon>Apocynaceae</taxon>
        <taxon>Rauvolfioideae</taxon>
        <taxon>Vinceae</taxon>
        <taxon>Catharanthinae</taxon>
        <taxon>Catharanthus</taxon>
    </lineage>
</organism>
<gene>
    <name evidence="1" type="ORF">M9H77_17807</name>
</gene>
<proteinExistence type="predicted"/>
<dbReference type="EMBL" id="CM044704">
    <property type="protein sequence ID" value="KAI5667954.1"/>
    <property type="molecule type" value="Genomic_DNA"/>
</dbReference>
<evidence type="ECO:0000313" key="1">
    <source>
        <dbReference type="EMBL" id="KAI5667954.1"/>
    </source>
</evidence>
<comment type="caution">
    <text evidence="1">The sequence shown here is derived from an EMBL/GenBank/DDBJ whole genome shotgun (WGS) entry which is preliminary data.</text>
</comment>
<evidence type="ECO:0000313" key="2">
    <source>
        <dbReference type="Proteomes" id="UP001060085"/>
    </source>
</evidence>